<evidence type="ECO:0000256" key="1">
    <source>
        <dbReference type="SAM" id="Phobius"/>
    </source>
</evidence>
<dbReference type="PANTHER" id="PTHR34741">
    <property type="entry name" value="IMAP FAMILY MEMBER 1, PUTATIVE-RELATED"/>
    <property type="match status" value="1"/>
</dbReference>
<protein>
    <submittedName>
        <fullName evidence="2">Uncharacterized protein</fullName>
    </submittedName>
</protein>
<evidence type="ECO:0000313" key="2">
    <source>
        <dbReference type="EMBL" id="KAK9029248.1"/>
    </source>
</evidence>
<feature type="transmembrane region" description="Helical" evidence="1">
    <location>
        <begin position="133"/>
        <end position="152"/>
    </location>
</feature>
<keyword evidence="1" id="KW-0472">Membrane</keyword>
<comment type="caution">
    <text evidence="2">The sequence shown here is derived from an EMBL/GenBank/DDBJ whole genome shotgun (WGS) entry which is preliminary data.</text>
</comment>
<keyword evidence="1" id="KW-0812">Transmembrane</keyword>
<feature type="transmembrane region" description="Helical" evidence="1">
    <location>
        <begin position="70"/>
        <end position="87"/>
    </location>
</feature>
<organism evidence="2 3">
    <name type="scientific">Hibiscus sabdariffa</name>
    <name type="common">roselle</name>
    <dbReference type="NCBI Taxonomy" id="183260"/>
    <lineage>
        <taxon>Eukaryota</taxon>
        <taxon>Viridiplantae</taxon>
        <taxon>Streptophyta</taxon>
        <taxon>Embryophyta</taxon>
        <taxon>Tracheophyta</taxon>
        <taxon>Spermatophyta</taxon>
        <taxon>Magnoliopsida</taxon>
        <taxon>eudicotyledons</taxon>
        <taxon>Gunneridae</taxon>
        <taxon>Pentapetalae</taxon>
        <taxon>rosids</taxon>
        <taxon>malvids</taxon>
        <taxon>Malvales</taxon>
        <taxon>Malvaceae</taxon>
        <taxon>Malvoideae</taxon>
        <taxon>Hibiscus</taxon>
    </lineage>
</organism>
<proteinExistence type="predicted"/>
<feature type="transmembrane region" description="Helical" evidence="1">
    <location>
        <begin position="99"/>
        <end position="121"/>
    </location>
</feature>
<dbReference type="PANTHER" id="PTHR34741:SF1">
    <property type="entry name" value="PGG DOMAIN-CONTAINING PROTEIN"/>
    <property type="match status" value="1"/>
</dbReference>
<keyword evidence="3" id="KW-1185">Reference proteome</keyword>
<reference evidence="2 3" key="1">
    <citation type="journal article" date="2024" name="G3 (Bethesda)">
        <title>Genome assembly of Hibiscus sabdariffa L. provides insights into metabolisms of medicinal natural products.</title>
        <authorList>
            <person name="Kim T."/>
        </authorList>
    </citation>
    <scope>NUCLEOTIDE SEQUENCE [LARGE SCALE GENOMIC DNA]</scope>
    <source>
        <strain evidence="2">TK-2024</strain>
        <tissue evidence="2">Old leaves</tissue>
    </source>
</reference>
<feature type="transmembrane region" description="Helical" evidence="1">
    <location>
        <begin position="158"/>
        <end position="177"/>
    </location>
</feature>
<dbReference type="EMBL" id="JBBPBN010000011">
    <property type="protein sequence ID" value="KAK9029248.1"/>
    <property type="molecule type" value="Genomic_DNA"/>
</dbReference>
<sequence>MFFSFFSRISPVISGPPYISIFIQVPPPSPETASIDIESQPVWPPSQPQLHSQLEASLDVQNHQQWKSGVVAFCFSYALGVSLQFASPDQTDHRLPFPMVLLSFLVLLTFVSTLVAPVVHPKCPMISQALQKVALVLAAAAFCHTLSIPFSIELKCAVWALFFLSLLLAVIFTYLNVKKA</sequence>
<dbReference type="Proteomes" id="UP001396334">
    <property type="component" value="Unassembled WGS sequence"/>
</dbReference>
<name>A0ABR2SVG6_9ROSI</name>
<evidence type="ECO:0000313" key="3">
    <source>
        <dbReference type="Proteomes" id="UP001396334"/>
    </source>
</evidence>
<accession>A0ABR2SVG6</accession>
<keyword evidence="1" id="KW-1133">Transmembrane helix</keyword>
<gene>
    <name evidence="2" type="ORF">V6N11_026369</name>
</gene>